<accession>A0A2M4D574</accession>
<proteinExistence type="predicted"/>
<dbReference type="EMBL" id="GGFL01008529">
    <property type="protein sequence ID" value="MBW72707.1"/>
    <property type="molecule type" value="Transcribed_RNA"/>
</dbReference>
<name>A0A2M4D574_ANODA</name>
<sequence>MMMVVVLLLLLLLMMVMMMMRMTRMLVMRCDRLRMLERASPRFGVWANRTRLLQLLLLLSQNTERRP</sequence>
<protein>
    <submittedName>
        <fullName evidence="1">Putative secreted protein</fullName>
    </submittedName>
</protein>
<organism evidence="1">
    <name type="scientific">Anopheles darlingi</name>
    <name type="common">Mosquito</name>
    <dbReference type="NCBI Taxonomy" id="43151"/>
    <lineage>
        <taxon>Eukaryota</taxon>
        <taxon>Metazoa</taxon>
        <taxon>Ecdysozoa</taxon>
        <taxon>Arthropoda</taxon>
        <taxon>Hexapoda</taxon>
        <taxon>Insecta</taxon>
        <taxon>Pterygota</taxon>
        <taxon>Neoptera</taxon>
        <taxon>Endopterygota</taxon>
        <taxon>Diptera</taxon>
        <taxon>Nematocera</taxon>
        <taxon>Culicoidea</taxon>
        <taxon>Culicidae</taxon>
        <taxon>Anophelinae</taxon>
        <taxon>Anopheles</taxon>
    </lineage>
</organism>
<reference evidence="1" key="1">
    <citation type="submission" date="2018-01" db="EMBL/GenBank/DDBJ databases">
        <title>An insight into the sialome of Amazonian anophelines.</title>
        <authorList>
            <person name="Ribeiro J.M."/>
            <person name="Scarpassa V."/>
            <person name="Calvo E."/>
        </authorList>
    </citation>
    <scope>NUCLEOTIDE SEQUENCE</scope>
</reference>
<dbReference type="AlphaFoldDB" id="A0A2M4D574"/>
<evidence type="ECO:0000313" key="1">
    <source>
        <dbReference type="EMBL" id="MBW72707.1"/>
    </source>
</evidence>